<dbReference type="InterPro" id="IPR003787">
    <property type="entry name" value="Sulphur_relay_DsrE/F-like"/>
</dbReference>
<dbReference type="SUPFAM" id="SSF75169">
    <property type="entry name" value="DsrEFH-like"/>
    <property type="match status" value="1"/>
</dbReference>
<feature type="signal peptide" evidence="1">
    <location>
        <begin position="1"/>
        <end position="26"/>
    </location>
</feature>
<accession>A0A401JE22</accession>
<evidence type="ECO:0000313" key="2">
    <source>
        <dbReference type="EMBL" id="GBL45918.1"/>
    </source>
</evidence>
<proteinExistence type="predicted"/>
<dbReference type="AlphaFoldDB" id="A0A401JE22"/>
<dbReference type="Proteomes" id="UP000286806">
    <property type="component" value="Unassembled WGS sequence"/>
</dbReference>
<dbReference type="InterPro" id="IPR027396">
    <property type="entry name" value="DsrEFH-like"/>
</dbReference>
<reference evidence="2 3" key="1">
    <citation type="journal article" date="2019" name="Front. Microbiol.">
        <title>Genomes of Neutrophilic Sulfur-Oxidizing Chemolithoautotrophs Representing 9 Proteobacterial Species From 8 Genera.</title>
        <authorList>
            <person name="Watanabe T."/>
            <person name="Kojima H."/>
            <person name="Umezawa K."/>
            <person name="Hori C."/>
            <person name="Takasuka T.E."/>
            <person name="Kato Y."/>
            <person name="Fukui M."/>
        </authorList>
    </citation>
    <scope>NUCLEOTIDE SEQUENCE [LARGE SCALE GENOMIC DNA]</scope>
    <source>
        <strain evidence="2 3">TTN</strain>
    </source>
</reference>
<dbReference type="RefSeq" id="WP_124704725.1">
    <property type="nucleotide sequence ID" value="NZ_BGOW01000015.1"/>
</dbReference>
<dbReference type="Gene3D" id="3.40.1260.10">
    <property type="entry name" value="DsrEFH-like"/>
    <property type="match status" value="1"/>
</dbReference>
<protein>
    <submittedName>
        <fullName evidence="2">Uncharacterized protein</fullName>
    </submittedName>
</protein>
<keyword evidence="3" id="KW-1185">Reference proteome</keyword>
<organism evidence="2 3">
    <name type="scientific">Sulfuriferula multivorans</name>
    <dbReference type="NCBI Taxonomy" id="1559896"/>
    <lineage>
        <taxon>Bacteria</taxon>
        <taxon>Pseudomonadati</taxon>
        <taxon>Pseudomonadota</taxon>
        <taxon>Betaproteobacteria</taxon>
        <taxon>Nitrosomonadales</taxon>
        <taxon>Sulfuricellaceae</taxon>
        <taxon>Sulfuriferula</taxon>
    </lineage>
</organism>
<keyword evidence="1" id="KW-0732">Signal</keyword>
<gene>
    <name evidence="2" type="ORF">SFMTTN_1729</name>
</gene>
<dbReference type="OrthoDB" id="5615986at2"/>
<sequence length="163" mass="17694">MNTYKKALLALTILTAMGGAVSSARANELAGVKVAKAVFDITTGDQKVFLDRMDLIRQTADGLRKKGIKPDFVLVIHGPAAKFATKTLVGTKFENEKLDDLTKAQSSLDSLKNSGAKIELCSIAMDRGHIAKDNVAPFAVIEDNVWENTIVLENKGYAYMPIH</sequence>
<feature type="chain" id="PRO_5019041024" evidence="1">
    <location>
        <begin position="27"/>
        <end position="163"/>
    </location>
</feature>
<dbReference type="Pfam" id="PF02635">
    <property type="entry name" value="DsrE"/>
    <property type="match status" value="1"/>
</dbReference>
<comment type="caution">
    <text evidence="2">The sequence shown here is derived from an EMBL/GenBank/DDBJ whole genome shotgun (WGS) entry which is preliminary data.</text>
</comment>
<dbReference type="EMBL" id="BGOW01000015">
    <property type="protein sequence ID" value="GBL45918.1"/>
    <property type="molecule type" value="Genomic_DNA"/>
</dbReference>
<evidence type="ECO:0000313" key="3">
    <source>
        <dbReference type="Proteomes" id="UP000286806"/>
    </source>
</evidence>
<evidence type="ECO:0000256" key="1">
    <source>
        <dbReference type="SAM" id="SignalP"/>
    </source>
</evidence>
<name>A0A401JE22_9PROT</name>